<dbReference type="PROSITE" id="PS51918">
    <property type="entry name" value="RADICAL_SAM"/>
    <property type="match status" value="1"/>
</dbReference>
<dbReference type="SFLD" id="SFLDG01082">
    <property type="entry name" value="B12-binding_domain_containing"/>
    <property type="match status" value="1"/>
</dbReference>
<evidence type="ECO:0000259" key="10">
    <source>
        <dbReference type="PROSITE" id="PS51918"/>
    </source>
</evidence>
<evidence type="ECO:0000256" key="8">
    <source>
        <dbReference type="ARBA" id="ARBA00023186"/>
    </source>
</evidence>
<evidence type="ECO:0000256" key="4">
    <source>
        <dbReference type="ARBA" id="ARBA00022691"/>
    </source>
</evidence>
<comment type="caution">
    <text evidence="11">The sequence shown here is derived from an EMBL/GenBank/DDBJ whole genome shotgun (WGS) entry which is preliminary data.</text>
</comment>
<sequence length="399" mass="44568">MVKTKDVLKPLFGPPTALYIHVPFCVRKCQYCDFVSYSYNESSARRYITGLRREMELLAGDKHEKRWHLSTVFIGGGTPTCLSTGMLLEIINLIDVYFIVSPETEFTVEANPGTVDTVKLSALRRAGVNRLSLGAQACSRDILDTLGRIHTHEQTLDAVRWAREAGFSNINLDLIFGVPGQTLDQWYYCLEQVIILQPEHVSAYDLQLEEGTPLKERVDSGILVPCTEETSLAMYRAAIDMLNAAGLGQYEISNFARPGRQCRHNLVYWHNQDYLGLGPAAHSRIGGKRMANEAGLAEYIDKLETGRLPVAWTEDITPENDIFETIFLGLRMTGGLDLELFEQRFGVPIDHIYPGLTESLVNKGMLEFQGKHLRLTAGGLAVANAVMSEFVPVLNILDK</sequence>
<dbReference type="SFLD" id="SFLDG01065">
    <property type="entry name" value="anaerobic_coproporphyrinogen-I"/>
    <property type="match status" value="1"/>
</dbReference>
<dbReference type="InterPro" id="IPR007197">
    <property type="entry name" value="rSAM"/>
</dbReference>
<dbReference type="GO" id="GO:0046872">
    <property type="term" value="F:metal ion binding"/>
    <property type="evidence" value="ECO:0007669"/>
    <property type="project" value="UniProtKB-UniRule"/>
</dbReference>
<protein>
    <recommendedName>
        <fullName evidence="2 9">Heme chaperone HemW</fullName>
    </recommendedName>
</protein>
<proteinExistence type="inferred from homology"/>
<dbReference type="Pfam" id="PF04055">
    <property type="entry name" value="Radical_SAM"/>
    <property type="match status" value="1"/>
</dbReference>
<dbReference type="CDD" id="cd01335">
    <property type="entry name" value="Radical_SAM"/>
    <property type="match status" value="1"/>
</dbReference>
<evidence type="ECO:0000313" key="12">
    <source>
        <dbReference type="Proteomes" id="UP000323166"/>
    </source>
</evidence>
<comment type="function">
    <text evidence="9">Probably acts as a heme chaperone, transferring heme to an unknown acceptor. Binds one molecule of heme per monomer, possibly covalently. Binds 1 [4Fe-4S] cluster. The cluster is coordinated with 3 cysteines and an exchangeable S-adenosyl-L-methionine.</text>
</comment>
<dbReference type="PANTHER" id="PTHR13932">
    <property type="entry name" value="COPROPORPHYRINIGEN III OXIDASE"/>
    <property type="match status" value="1"/>
</dbReference>
<comment type="similarity">
    <text evidence="1">Belongs to the anaerobic coproporphyrinogen-III oxidase family. HemW subfamily.</text>
</comment>
<evidence type="ECO:0000313" key="11">
    <source>
        <dbReference type="EMBL" id="TYO97244.1"/>
    </source>
</evidence>
<dbReference type="PANTHER" id="PTHR13932:SF5">
    <property type="entry name" value="RADICAL S-ADENOSYL METHIONINE DOMAIN-CONTAINING PROTEIN 1, MITOCHONDRIAL"/>
    <property type="match status" value="1"/>
</dbReference>
<keyword evidence="9" id="KW-0963">Cytoplasm</keyword>
<dbReference type="SFLD" id="SFLDF00288">
    <property type="entry name" value="HemN-like__clustered_with_nucl"/>
    <property type="match status" value="1"/>
</dbReference>
<dbReference type="SFLD" id="SFLDF00562">
    <property type="entry name" value="HemN-like__clustered_with_heat"/>
    <property type="match status" value="1"/>
</dbReference>
<keyword evidence="6 9" id="KW-0408">Iron</keyword>
<dbReference type="InterPro" id="IPR006638">
    <property type="entry name" value="Elp3/MiaA/NifB-like_rSAM"/>
</dbReference>
<dbReference type="RefSeq" id="WP_166510499.1">
    <property type="nucleotide sequence ID" value="NZ_VNHM01000002.1"/>
</dbReference>
<dbReference type="EMBL" id="VNHM01000002">
    <property type="protein sequence ID" value="TYO97244.1"/>
    <property type="molecule type" value="Genomic_DNA"/>
</dbReference>
<feature type="domain" description="Radical SAM core" evidence="10">
    <location>
        <begin position="10"/>
        <end position="242"/>
    </location>
</feature>
<dbReference type="SFLD" id="SFLDS00029">
    <property type="entry name" value="Radical_SAM"/>
    <property type="match status" value="1"/>
</dbReference>
<evidence type="ECO:0000256" key="1">
    <source>
        <dbReference type="ARBA" id="ARBA00006100"/>
    </source>
</evidence>
<dbReference type="InterPro" id="IPR004559">
    <property type="entry name" value="HemW-like"/>
</dbReference>
<dbReference type="GO" id="GO:0051539">
    <property type="term" value="F:4 iron, 4 sulfur cluster binding"/>
    <property type="evidence" value="ECO:0007669"/>
    <property type="project" value="UniProtKB-UniRule"/>
</dbReference>
<dbReference type="NCBIfam" id="TIGR00539">
    <property type="entry name" value="hemN_rel"/>
    <property type="match status" value="1"/>
</dbReference>
<dbReference type="Pfam" id="PF06969">
    <property type="entry name" value="HemN_C"/>
    <property type="match status" value="1"/>
</dbReference>
<dbReference type="GO" id="GO:0006779">
    <property type="term" value="P:porphyrin-containing compound biosynthetic process"/>
    <property type="evidence" value="ECO:0007669"/>
    <property type="project" value="InterPro"/>
</dbReference>
<dbReference type="InterPro" id="IPR034505">
    <property type="entry name" value="Coproporphyrinogen-III_oxidase"/>
</dbReference>
<dbReference type="InterPro" id="IPR010723">
    <property type="entry name" value="HemN_C"/>
</dbReference>
<evidence type="ECO:0000256" key="2">
    <source>
        <dbReference type="ARBA" id="ARBA00017228"/>
    </source>
</evidence>
<keyword evidence="5 9" id="KW-0479">Metal-binding</keyword>
<name>A0A5S4ZYA2_9FIRM</name>
<keyword evidence="4 9" id="KW-0949">S-adenosyl-L-methionine</keyword>
<keyword evidence="9" id="KW-0004">4Fe-4S</keyword>
<evidence type="ECO:0000256" key="3">
    <source>
        <dbReference type="ARBA" id="ARBA00022617"/>
    </source>
</evidence>
<dbReference type="SUPFAM" id="SSF102114">
    <property type="entry name" value="Radical SAM enzymes"/>
    <property type="match status" value="1"/>
</dbReference>
<keyword evidence="7 9" id="KW-0411">Iron-sulfur</keyword>
<dbReference type="InterPro" id="IPR058240">
    <property type="entry name" value="rSAM_sf"/>
</dbReference>
<comment type="subcellular location">
    <subcellularLocation>
        <location evidence="9">Cytoplasm</location>
    </subcellularLocation>
</comment>
<keyword evidence="8 9" id="KW-0143">Chaperone</keyword>
<dbReference type="Proteomes" id="UP000323166">
    <property type="component" value="Unassembled WGS sequence"/>
</dbReference>
<dbReference type="SMART" id="SM00729">
    <property type="entry name" value="Elp3"/>
    <property type="match status" value="1"/>
</dbReference>
<accession>A0A5S4ZYA2</accession>
<evidence type="ECO:0000256" key="9">
    <source>
        <dbReference type="RuleBase" id="RU364116"/>
    </source>
</evidence>
<dbReference type="GO" id="GO:0004109">
    <property type="term" value="F:coproporphyrinogen oxidase activity"/>
    <property type="evidence" value="ECO:0007669"/>
    <property type="project" value="InterPro"/>
</dbReference>
<evidence type="ECO:0000256" key="7">
    <source>
        <dbReference type="ARBA" id="ARBA00023014"/>
    </source>
</evidence>
<keyword evidence="12" id="KW-1185">Reference proteome</keyword>
<dbReference type="Gene3D" id="3.20.20.70">
    <property type="entry name" value="Aldolase class I"/>
    <property type="match status" value="1"/>
</dbReference>
<keyword evidence="3 9" id="KW-0349">Heme</keyword>
<dbReference type="GO" id="GO:0005737">
    <property type="term" value="C:cytoplasm"/>
    <property type="evidence" value="ECO:0007669"/>
    <property type="project" value="UniProtKB-SubCell"/>
</dbReference>
<gene>
    <name evidence="11" type="ORF">LX24_00428</name>
</gene>
<dbReference type="AlphaFoldDB" id="A0A5S4ZYA2"/>
<dbReference type="InterPro" id="IPR013785">
    <property type="entry name" value="Aldolase_TIM"/>
</dbReference>
<evidence type="ECO:0000256" key="5">
    <source>
        <dbReference type="ARBA" id="ARBA00022723"/>
    </source>
</evidence>
<reference evidence="11 12" key="1">
    <citation type="submission" date="2019-07" db="EMBL/GenBank/DDBJ databases">
        <title>Genomic Encyclopedia of Type Strains, Phase I: the one thousand microbial genomes (KMG-I) project.</title>
        <authorList>
            <person name="Kyrpides N."/>
        </authorList>
    </citation>
    <scope>NUCLEOTIDE SEQUENCE [LARGE SCALE GENOMIC DNA]</scope>
    <source>
        <strain evidence="11 12">DSM 6562</strain>
    </source>
</reference>
<evidence type="ECO:0000256" key="6">
    <source>
        <dbReference type="ARBA" id="ARBA00023004"/>
    </source>
</evidence>
<organism evidence="11 12">
    <name type="scientific">Desulfallas thermosapovorans DSM 6562</name>
    <dbReference type="NCBI Taxonomy" id="1121431"/>
    <lineage>
        <taxon>Bacteria</taxon>
        <taxon>Bacillati</taxon>
        <taxon>Bacillota</taxon>
        <taxon>Clostridia</taxon>
        <taxon>Eubacteriales</taxon>
        <taxon>Desulfallaceae</taxon>
        <taxon>Desulfallas</taxon>
    </lineage>
</organism>